<protein>
    <submittedName>
        <fullName evidence="1">Uncharacterized protein</fullName>
    </submittedName>
</protein>
<reference evidence="1 2" key="1">
    <citation type="submission" date="2024-11" db="EMBL/GenBank/DDBJ databases">
        <title>Chromosome-level genome assembly of the freshwater bivalve Anodonta woodiana.</title>
        <authorList>
            <person name="Chen X."/>
        </authorList>
    </citation>
    <scope>NUCLEOTIDE SEQUENCE [LARGE SCALE GENOMIC DNA]</scope>
    <source>
        <strain evidence="1">MN2024</strain>
        <tissue evidence="1">Gills</tissue>
    </source>
</reference>
<sequence>MDARFRSQIPIYIGGINGLNNQVQISLSSTGTYNPNNQFMVQELFGDGSAYLSLISTIDRD</sequence>
<proteinExistence type="predicted"/>
<dbReference type="EMBL" id="JBJQND010000005">
    <property type="protein sequence ID" value="KAL3878025.1"/>
    <property type="molecule type" value="Genomic_DNA"/>
</dbReference>
<comment type="caution">
    <text evidence="1">The sequence shown here is derived from an EMBL/GenBank/DDBJ whole genome shotgun (WGS) entry which is preliminary data.</text>
</comment>
<dbReference type="AlphaFoldDB" id="A0ABD3WWZ2"/>
<feature type="non-terminal residue" evidence="1">
    <location>
        <position position="61"/>
    </location>
</feature>
<evidence type="ECO:0000313" key="2">
    <source>
        <dbReference type="Proteomes" id="UP001634394"/>
    </source>
</evidence>
<organism evidence="1 2">
    <name type="scientific">Sinanodonta woodiana</name>
    <name type="common">Chinese pond mussel</name>
    <name type="synonym">Anodonta woodiana</name>
    <dbReference type="NCBI Taxonomy" id="1069815"/>
    <lineage>
        <taxon>Eukaryota</taxon>
        <taxon>Metazoa</taxon>
        <taxon>Spiralia</taxon>
        <taxon>Lophotrochozoa</taxon>
        <taxon>Mollusca</taxon>
        <taxon>Bivalvia</taxon>
        <taxon>Autobranchia</taxon>
        <taxon>Heteroconchia</taxon>
        <taxon>Palaeoheterodonta</taxon>
        <taxon>Unionida</taxon>
        <taxon>Unionoidea</taxon>
        <taxon>Unionidae</taxon>
        <taxon>Unioninae</taxon>
        <taxon>Sinanodonta</taxon>
    </lineage>
</organism>
<keyword evidence="2" id="KW-1185">Reference proteome</keyword>
<accession>A0ABD3WWZ2</accession>
<name>A0ABD3WWZ2_SINWO</name>
<gene>
    <name evidence="1" type="ORF">ACJMK2_035661</name>
</gene>
<evidence type="ECO:0000313" key="1">
    <source>
        <dbReference type="EMBL" id="KAL3878025.1"/>
    </source>
</evidence>
<dbReference type="Proteomes" id="UP001634394">
    <property type="component" value="Unassembled WGS sequence"/>
</dbReference>